<evidence type="ECO:0000259" key="7">
    <source>
        <dbReference type="PROSITE" id="PS50977"/>
    </source>
</evidence>
<reference evidence="8 9" key="1">
    <citation type="submission" date="2020-08" db="EMBL/GenBank/DDBJ databases">
        <title>Sequencing the genomes of 1000 actinobacteria strains.</title>
        <authorList>
            <person name="Klenk H.-P."/>
        </authorList>
    </citation>
    <scope>NUCLEOTIDE SEQUENCE [LARGE SCALE GENOMIC DNA]</scope>
    <source>
        <strain evidence="8 9">DSM 103125</strain>
    </source>
</reference>
<dbReference type="SUPFAM" id="SSF46689">
    <property type="entry name" value="Homeodomain-like"/>
    <property type="match status" value="1"/>
</dbReference>
<dbReference type="InterPro" id="IPR009057">
    <property type="entry name" value="Homeodomain-like_sf"/>
</dbReference>
<dbReference type="GO" id="GO:0000976">
    <property type="term" value="F:transcription cis-regulatory region binding"/>
    <property type="evidence" value="ECO:0007669"/>
    <property type="project" value="TreeGrafter"/>
</dbReference>
<dbReference type="Pfam" id="PF00392">
    <property type="entry name" value="GntR"/>
    <property type="match status" value="1"/>
</dbReference>
<dbReference type="InterPro" id="IPR050109">
    <property type="entry name" value="HTH-type_TetR-like_transc_reg"/>
</dbReference>
<evidence type="ECO:0000256" key="2">
    <source>
        <dbReference type="ARBA" id="ARBA00023125"/>
    </source>
</evidence>
<evidence type="ECO:0000256" key="5">
    <source>
        <dbReference type="SAM" id="MobiDB-lite"/>
    </source>
</evidence>
<dbReference type="Pfam" id="PF00440">
    <property type="entry name" value="TetR_N"/>
    <property type="match status" value="1"/>
</dbReference>
<dbReference type="AlphaFoldDB" id="A0A840VJD2"/>
<dbReference type="RefSeq" id="WP_184177330.1">
    <property type="nucleotide sequence ID" value="NZ_BMNF01000003.1"/>
</dbReference>
<gene>
    <name evidence="8" type="ORF">HNR20_001270</name>
</gene>
<evidence type="ECO:0000256" key="3">
    <source>
        <dbReference type="ARBA" id="ARBA00023163"/>
    </source>
</evidence>
<evidence type="ECO:0000313" key="9">
    <source>
        <dbReference type="Proteomes" id="UP000586947"/>
    </source>
</evidence>
<evidence type="ECO:0000313" key="8">
    <source>
        <dbReference type="EMBL" id="MBB5476765.1"/>
    </source>
</evidence>
<dbReference type="InterPro" id="IPR004111">
    <property type="entry name" value="Repressor_TetR_C"/>
</dbReference>
<sequence>MSRPEAPYLRIVEDIRRRIVAGELRPGDQVPSARRISQEWGVAIATATKVHAALRQQGLTEARPGVGTVVASAPEPARVPAAERTRRLSSAARPGGEGELSRERIVSVAIAVADADGMAELSMRRVATELGVATMSLYRYVAGKDELVLHMIDAVLGEEEVPPPSTEGLRADLAAIARLEWRFFRRHPWLAPAMSITRPQLAPNAVGITDGVLHALDGLGLDSETQLYVHLTLFSFGRGLATAIEPEIEAQRETGLTNDEWMNFQEARLAELAAAGSPLLRMALRNDFDFDLDRLFEFGLSRLLDGLAGYLSEGSARSSRLGGHLG</sequence>
<dbReference type="EMBL" id="JACHDP010000001">
    <property type="protein sequence ID" value="MBB5476765.1"/>
    <property type="molecule type" value="Genomic_DNA"/>
</dbReference>
<dbReference type="SUPFAM" id="SSF48498">
    <property type="entry name" value="Tetracyclin repressor-like, C-terminal domain"/>
    <property type="match status" value="1"/>
</dbReference>
<dbReference type="PROSITE" id="PS50949">
    <property type="entry name" value="HTH_GNTR"/>
    <property type="match status" value="1"/>
</dbReference>
<feature type="region of interest" description="Disordered" evidence="5">
    <location>
        <begin position="72"/>
        <end position="97"/>
    </location>
</feature>
<keyword evidence="9" id="KW-1185">Reference proteome</keyword>
<dbReference type="GO" id="GO:0045892">
    <property type="term" value="P:negative regulation of DNA-templated transcription"/>
    <property type="evidence" value="ECO:0007669"/>
    <property type="project" value="InterPro"/>
</dbReference>
<keyword evidence="1" id="KW-0805">Transcription regulation</keyword>
<dbReference type="InterPro" id="IPR001647">
    <property type="entry name" value="HTH_TetR"/>
</dbReference>
<feature type="domain" description="HTH gntR-type" evidence="6">
    <location>
        <begin position="5"/>
        <end position="73"/>
    </location>
</feature>
<dbReference type="PANTHER" id="PTHR30055">
    <property type="entry name" value="HTH-TYPE TRANSCRIPTIONAL REGULATOR RUTR"/>
    <property type="match status" value="1"/>
</dbReference>
<dbReference type="GO" id="GO:0003700">
    <property type="term" value="F:DNA-binding transcription factor activity"/>
    <property type="evidence" value="ECO:0007669"/>
    <property type="project" value="InterPro"/>
</dbReference>
<feature type="domain" description="HTH tetR-type" evidence="7">
    <location>
        <begin position="99"/>
        <end position="159"/>
    </location>
</feature>
<dbReference type="InterPro" id="IPR036390">
    <property type="entry name" value="WH_DNA-bd_sf"/>
</dbReference>
<comment type="caution">
    <text evidence="8">The sequence shown here is derived from an EMBL/GenBank/DDBJ whole genome shotgun (WGS) entry which is preliminary data.</text>
</comment>
<dbReference type="InterPro" id="IPR036271">
    <property type="entry name" value="Tet_transcr_reg_TetR-rel_C_sf"/>
</dbReference>
<name>A0A840VJD2_9ACTN</name>
<evidence type="ECO:0000256" key="1">
    <source>
        <dbReference type="ARBA" id="ARBA00023015"/>
    </source>
</evidence>
<proteinExistence type="predicted"/>
<dbReference type="Gene3D" id="1.10.10.10">
    <property type="entry name" value="Winged helix-like DNA-binding domain superfamily/Winged helix DNA-binding domain"/>
    <property type="match status" value="1"/>
</dbReference>
<organism evidence="8 9">
    <name type="scientific">Micromonospora parathelypteridis</name>
    <dbReference type="NCBI Taxonomy" id="1839617"/>
    <lineage>
        <taxon>Bacteria</taxon>
        <taxon>Bacillati</taxon>
        <taxon>Actinomycetota</taxon>
        <taxon>Actinomycetes</taxon>
        <taxon>Micromonosporales</taxon>
        <taxon>Micromonosporaceae</taxon>
        <taxon>Micromonospora</taxon>
    </lineage>
</organism>
<dbReference type="Pfam" id="PF02909">
    <property type="entry name" value="TetR_C_1"/>
    <property type="match status" value="1"/>
</dbReference>
<dbReference type="Proteomes" id="UP000586947">
    <property type="component" value="Unassembled WGS sequence"/>
</dbReference>
<accession>A0A840VJD2</accession>
<dbReference type="Gene3D" id="1.10.10.60">
    <property type="entry name" value="Homeodomain-like"/>
    <property type="match status" value="1"/>
</dbReference>
<dbReference type="Gene3D" id="1.10.357.10">
    <property type="entry name" value="Tetracycline Repressor, domain 2"/>
    <property type="match status" value="1"/>
</dbReference>
<protein>
    <submittedName>
        <fullName evidence="8">DNA-binding transcriptional regulator YhcF (GntR family)</fullName>
    </submittedName>
</protein>
<dbReference type="InterPro" id="IPR036388">
    <property type="entry name" value="WH-like_DNA-bd_sf"/>
</dbReference>
<dbReference type="PANTHER" id="PTHR30055:SF151">
    <property type="entry name" value="TRANSCRIPTIONAL REGULATORY PROTEIN"/>
    <property type="match status" value="1"/>
</dbReference>
<dbReference type="SMART" id="SM00345">
    <property type="entry name" value="HTH_GNTR"/>
    <property type="match status" value="1"/>
</dbReference>
<keyword evidence="3" id="KW-0804">Transcription</keyword>
<evidence type="ECO:0000259" key="6">
    <source>
        <dbReference type="PROSITE" id="PS50949"/>
    </source>
</evidence>
<feature type="DNA-binding region" description="H-T-H motif" evidence="4">
    <location>
        <begin position="122"/>
        <end position="141"/>
    </location>
</feature>
<dbReference type="PROSITE" id="PS50977">
    <property type="entry name" value="HTH_TETR_2"/>
    <property type="match status" value="1"/>
</dbReference>
<dbReference type="CDD" id="cd07377">
    <property type="entry name" value="WHTH_GntR"/>
    <property type="match status" value="1"/>
</dbReference>
<dbReference type="InterPro" id="IPR000524">
    <property type="entry name" value="Tscrpt_reg_HTH_GntR"/>
</dbReference>
<evidence type="ECO:0000256" key="4">
    <source>
        <dbReference type="PROSITE-ProRule" id="PRU00335"/>
    </source>
</evidence>
<dbReference type="SUPFAM" id="SSF46785">
    <property type="entry name" value="Winged helix' DNA-binding domain"/>
    <property type="match status" value="1"/>
</dbReference>
<keyword evidence="2 4" id="KW-0238">DNA-binding</keyword>